<protein>
    <submittedName>
        <fullName evidence="1">Uncharacterized protein</fullName>
    </submittedName>
</protein>
<dbReference type="EMBL" id="SDMP01000019">
    <property type="protein sequence ID" value="RYQ92426.1"/>
    <property type="molecule type" value="Genomic_DNA"/>
</dbReference>
<sequence length="328" mass="36273">MCESETLNPNFIHSVPWFAKSSHRGLPPSSPSLPCSPFSPLLSSHSQNHRRTIVLHLRNLAEENIAVATIACLTQPEENRQRQKRWRVAVFVEGLSSSPFRKIVGGKIVFVAVQSSSPLLVAMAAIPSTNSASLISNYRWPCVTAKKTSEEGDKRSLPSMSDILEASRAQKLDLQLKTLGPFFRITATSLQTRAELGKAEGLVRISFQGTKILHLDSMKLRRETLSMEKSIFGLGLFIGAVAILHGYDSGCTTAQLLAINDSDLYHSKLVRFYSRLGFREVCQVSGSSIGDIPHMLVWGGVGTRMDASIEELMLKWCTRFKKNQSPQS</sequence>
<proteinExistence type="predicted"/>
<dbReference type="PANTHER" id="PTHR36897">
    <property type="entry name" value="OS10G0351100-LIKE PROTEIN"/>
    <property type="match status" value="1"/>
</dbReference>
<reference evidence="1 2" key="1">
    <citation type="submission" date="2019-01" db="EMBL/GenBank/DDBJ databases">
        <title>Sequencing of cultivated peanut Arachis hypogaea provides insights into genome evolution and oil improvement.</title>
        <authorList>
            <person name="Chen X."/>
        </authorList>
    </citation>
    <scope>NUCLEOTIDE SEQUENCE [LARGE SCALE GENOMIC DNA]</scope>
    <source>
        <strain evidence="2">cv. Fuhuasheng</strain>
        <tissue evidence="1">Leaves</tissue>
    </source>
</reference>
<keyword evidence="2" id="KW-1185">Reference proteome</keyword>
<comment type="caution">
    <text evidence="1">The sequence shown here is derived from an EMBL/GenBank/DDBJ whole genome shotgun (WGS) entry which is preliminary data.</text>
</comment>
<dbReference type="Proteomes" id="UP000289738">
    <property type="component" value="Chromosome B09"/>
</dbReference>
<evidence type="ECO:0000313" key="1">
    <source>
        <dbReference type="EMBL" id="RYQ92426.1"/>
    </source>
</evidence>
<name>A0A444XSG5_ARAHY</name>
<dbReference type="AlphaFoldDB" id="A0A444XSG5"/>
<dbReference type="PANTHER" id="PTHR36897:SF2">
    <property type="entry name" value="OS10G0350800 PROTEIN"/>
    <property type="match status" value="1"/>
</dbReference>
<evidence type="ECO:0000313" key="2">
    <source>
        <dbReference type="Proteomes" id="UP000289738"/>
    </source>
</evidence>
<gene>
    <name evidence="1" type="ORF">Ahy_B09g098651</name>
</gene>
<accession>A0A444XSG5</accession>
<organism evidence="1 2">
    <name type="scientific">Arachis hypogaea</name>
    <name type="common">Peanut</name>
    <dbReference type="NCBI Taxonomy" id="3818"/>
    <lineage>
        <taxon>Eukaryota</taxon>
        <taxon>Viridiplantae</taxon>
        <taxon>Streptophyta</taxon>
        <taxon>Embryophyta</taxon>
        <taxon>Tracheophyta</taxon>
        <taxon>Spermatophyta</taxon>
        <taxon>Magnoliopsida</taxon>
        <taxon>eudicotyledons</taxon>
        <taxon>Gunneridae</taxon>
        <taxon>Pentapetalae</taxon>
        <taxon>rosids</taxon>
        <taxon>fabids</taxon>
        <taxon>Fabales</taxon>
        <taxon>Fabaceae</taxon>
        <taxon>Papilionoideae</taxon>
        <taxon>50 kb inversion clade</taxon>
        <taxon>dalbergioids sensu lato</taxon>
        <taxon>Dalbergieae</taxon>
        <taxon>Pterocarpus clade</taxon>
        <taxon>Arachis</taxon>
    </lineage>
</organism>